<sequence>LNLVGAESERRGRGPATGGRRRRHEPAQDRARRARPEPSRNDGAGLPGPAHGEARSGPPARFEVRTGGNGEPWPSGLGHDDPGVVPQRDSGSDSLGQPAYAALAWEGRKGGPQSWTRTPTASPDRRATTSVGVPGPPAFDDGHTLRNKGCKEVHPLSHM</sequence>
<accession>A0A131Y8G7</accession>
<name>A0A131Y8G7_IXORI</name>
<organism evidence="2">
    <name type="scientific">Ixodes ricinus</name>
    <name type="common">Common tick</name>
    <name type="synonym">Acarus ricinus</name>
    <dbReference type="NCBI Taxonomy" id="34613"/>
    <lineage>
        <taxon>Eukaryota</taxon>
        <taxon>Metazoa</taxon>
        <taxon>Ecdysozoa</taxon>
        <taxon>Arthropoda</taxon>
        <taxon>Chelicerata</taxon>
        <taxon>Arachnida</taxon>
        <taxon>Acari</taxon>
        <taxon>Parasitiformes</taxon>
        <taxon>Ixodida</taxon>
        <taxon>Ixodoidea</taxon>
        <taxon>Ixodidae</taxon>
        <taxon>Ixodinae</taxon>
        <taxon>Ixodes</taxon>
    </lineage>
</organism>
<evidence type="ECO:0000313" key="2">
    <source>
        <dbReference type="EMBL" id="JAP74366.1"/>
    </source>
</evidence>
<proteinExistence type="evidence at transcript level"/>
<feature type="compositionally biased region" description="Basic and acidic residues" evidence="1">
    <location>
        <begin position="140"/>
        <end position="159"/>
    </location>
</feature>
<feature type="non-terminal residue" evidence="2">
    <location>
        <position position="1"/>
    </location>
</feature>
<dbReference type="EMBL" id="GEFM01001430">
    <property type="protein sequence ID" value="JAP74366.1"/>
    <property type="molecule type" value="mRNA"/>
</dbReference>
<dbReference type="AlphaFoldDB" id="A0A131Y8G7"/>
<reference evidence="2" key="1">
    <citation type="submission" date="2016-02" db="EMBL/GenBank/DDBJ databases">
        <title>RNAseq analyses of the midgut from blood- or serum-fed Ixodes ricinus ticks.</title>
        <authorList>
            <person name="Perner J."/>
            <person name="Provaznik J."/>
            <person name="Schrenkova J."/>
            <person name="Urbanova V."/>
            <person name="Ribeiro J.M."/>
            <person name="Kopacek P."/>
        </authorList>
    </citation>
    <scope>NUCLEOTIDE SEQUENCE</scope>
    <source>
        <tissue evidence="2">Gut</tissue>
    </source>
</reference>
<protein>
    <submittedName>
        <fullName evidence="2">Uncharacterized protein</fullName>
    </submittedName>
</protein>
<feature type="compositionally biased region" description="Basic and acidic residues" evidence="1">
    <location>
        <begin position="25"/>
        <end position="40"/>
    </location>
</feature>
<evidence type="ECO:0000256" key="1">
    <source>
        <dbReference type="SAM" id="MobiDB-lite"/>
    </source>
</evidence>
<feature type="region of interest" description="Disordered" evidence="1">
    <location>
        <begin position="1"/>
        <end position="159"/>
    </location>
</feature>